<dbReference type="AlphaFoldDB" id="A0A4S2DKE7"/>
<protein>
    <recommendedName>
        <fullName evidence="4">DUF4350 domain-containing protein</fullName>
    </recommendedName>
</protein>
<name>A0A4S2DKE7_9CLOT</name>
<feature type="transmembrane region" description="Helical" evidence="1">
    <location>
        <begin position="204"/>
        <end position="230"/>
    </location>
</feature>
<dbReference type="OrthoDB" id="9836054at2"/>
<evidence type="ECO:0000313" key="3">
    <source>
        <dbReference type="Proteomes" id="UP000306888"/>
    </source>
</evidence>
<keyword evidence="1" id="KW-0812">Transmembrane</keyword>
<evidence type="ECO:0008006" key="4">
    <source>
        <dbReference type="Google" id="ProtNLM"/>
    </source>
</evidence>
<sequence length="240" mass="27609">MANILIKFTTVLVIVMNLFTSVVNADSKNLKQCFYIISEDKKSKDLYEDLILLKDKDIPVFVVIDPNENIDKKVIDVLKGLQNEINLGIILEDVKNIENSYFAIKGYDKKLEISRLCNIKDNKLFYIGENNIIFDIINIDVDPLKTISEVNEERENEVNYALVVKSNDINISTLLLANNELNGVELDISNYSLRIKEPSFMDKLVIYVGYINIVIFSISIIIFIAAIIIFRKWSTERFLD</sequence>
<accession>A0A4S2DKE7</accession>
<dbReference type="EMBL" id="SRYR01000003">
    <property type="protein sequence ID" value="TGY42415.1"/>
    <property type="molecule type" value="Genomic_DNA"/>
</dbReference>
<organism evidence="2 3">
    <name type="scientific">Clostridium sartagoforme</name>
    <dbReference type="NCBI Taxonomy" id="84031"/>
    <lineage>
        <taxon>Bacteria</taxon>
        <taxon>Bacillati</taxon>
        <taxon>Bacillota</taxon>
        <taxon>Clostridia</taxon>
        <taxon>Eubacteriales</taxon>
        <taxon>Clostridiaceae</taxon>
        <taxon>Clostridium</taxon>
    </lineage>
</organism>
<dbReference type="Proteomes" id="UP000306888">
    <property type="component" value="Unassembled WGS sequence"/>
</dbReference>
<comment type="caution">
    <text evidence="2">The sequence shown here is derived from an EMBL/GenBank/DDBJ whole genome shotgun (WGS) entry which is preliminary data.</text>
</comment>
<keyword evidence="1" id="KW-0472">Membrane</keyword>
<dbReference type="RefSeq" id="WP_136006717.1">
    <property type="nucleotide sequence ID" value="NZ_SRYR01000003.1"/>
</dbReference>
<evidence type="ECO:0000313" key="2">
    <source>
        <dbReference type="EMBL" id="TGY42415.1"/>
    </source>
</evidence>
<reference evidence="2 3" key="1">
    <citation type="submission" date="2019-04" db="EMBL/GenBank/DDBJ databases">
        <title>Microbes associate with the intestines of laboratory mice.</title>
        <authorList>
            <person name="Navarre W."/>
            <person name="Wong E."/>
            <person name="Huang K."/>
            <person name="Tropini C."/>
            <person name="Ng K."/>
            <person name="Yu B."/>
        </authorList>
    </citation>
    <scope>NUCLEOTIDE SEQUENCE [LARGE SCALE GENOMIC DNA]</scope>
    <source>
        <strain evidence="2 3">NM50_B9-20</strain>
    </source>
</reference>
<gene>
    <name evidence="2" type="ORF">E5347_09350</name>
</gene>
<proteinExistence type="predicted"/>
<evidence type="ECO:0000256" key="1">
    <source>
        <dbReference type="SAM" id="Phobius"/>
    </source>
</evidence>
<keyword evidence="3" id="KW-1185">Reference proteome</keyword>
<keyword evidence="1" id="KW-1133">Transmembrane helix</keyword>